<feature type="region of interest" description="Disordered" evidence="1">
    <location>
        <begin position="43"/>
        <end position="75"/>
    </location>
</feature>
<evidence type="ECO:0000256" key="1">
    <source>
        <dbReference type="SAM" id="MobiDB-lite"/>
    </source>
</evidence>
<evidence type="ECO:0000313" key="3">
    <source>
        <dbReference type="Proteomes" id="UP001066276"/>
    </source>
</evidence>
<accession>A0AAV7MVY8</accession>
<reference evidence="2" key="1">
    <citation type="journal article" date="2022" name="bioRxiv">
        <title>Sequencing and chromosome-scale assembly of the giantPleurodeles waltlgenome.</title>
        <authorList>
            <person name="Brown T."/>
            <person name="Elewa A."/>
            <person name="Iarovenko S."/>
            <person name="Subramanian E."/>
            <person name="Araus A.J."/>
            <person name="Petzold A."/>
            <person name="Susuki M."/>
            <person name="Suzuki K.-i.T."/>
            <person name="Hayashi T."/>
            <person name="Toyoda A."/>
            <person name="Oliveira C."/>
            <person name="Osipova E."/>
            <person name="Leigh N.D."/>
            <person name="Simon A."/>
            <person name="Yun M.H."/>
        </authorList>
    </citation>
    <scope>NUCLEOTIDE SEQUENCE</scope>
    <source>
        <strain evidence="2">20211129_DDA</strain>
        <tissue evidence="2">Liver</tissue>
    </source>
</reference>
<name>A0AAV7MVY8_PLEWA</name>
<dbReference type="EMBL" id="JANPWB010000013">
    <property type="protein sequence ID" value="KAJ1106502.1"/>
    <property type="molecule type" value="Genomic_DNA"/>
</dbReference>
<evidence type="ECO:0000313" key="2">
    <source>
        <dbReference type="EMBL" id="KAJ1106502.1"/>
    </source>
</evidence>
<protein>
    <submittedName>
        <fullName evidence="2">Uncharacterized protein</fullName>
    </submittedName>
</protein>
<gene>
    <name evidence="2" type="ORF">NDU88_003903</name>
</gene>
<organism evidence="2 3">
    <name type="scientific">Pleurodeles waltl</name>
    <name type="common">Iberian ribbed newt</name>
    <dbReference type="NCBI Taxonomy" id="8319"/>
    <lineage>
        <taxon>Eukaryota</taxon>
        <taxon>Metazoa</taxon>
        <taxon>Chordata</taxon>
        <taxon>Craniata</taxon>
        <taxon>Vertebrata</taxon>
        <taxon>Euteleostomi</taxon>
        <taxon>Amphibia</taxon>
        <taxon>Batrachia</taxon>
        <taxon>Caudata</taxon>
        <taxon>Salamandroidea</taxon>
        <taxon>Salamandridae</taxon>
        <taxon>Pleurodelinae</taxon>
        <taxon>Pleurodeles</taxon>
    </lineage>
</organism>
<proteinExistence type="predicted"/>
<keyword evidence="3" id="KW-1185">Reference proteome</keyword>
<feature type="region of interest" description="Disordered" evidence="1">
    <location>
        <begin position="179"/>
        <end position="206"/>
    </location>
</feature>
<dbReference type="Proteomes" id="UP001066276">
    <property type="component" value="Chromosome 9"/>
</dbReference>
<sequence length="355" mass="37426">MPEHSYGACSPRSFTYCLWIFYNWAQVYCPASPASPFFAQLTPQSEVSHPPPPVDQRAAPSLKHEPSPTIISSDHSLNPGEWASFLVASPAAFHRLAGLDGPTADCLDSLLDHGIFLLFSPRQPNGSGIQQASAVTGALDLVTEDKGASTSSAPELTVPASSHPPFTFVQLALVQPMSSGVNPVAQPPLSKGKKKKKTPQTTEQQVEPIRLSAHPEVQLPLQFQGAPREALPPNSLQPVPINTPAPVGTTVQETDSPLKDYLMSREKGNPGSVLVSAAPYWGSGGSACPATTLSVSKIAHGNMNSDALDLGSSNFFKLPSVNRSSSLAILPSSPRTAYAENQVPGVPAGLLNADE</sequence>
<dbReference type="AlphaFoldDB" id="A0AAV7MVY8"/>
<comment type="caution">
    <text evidence="2">The sequence shown here is derived from an EMBL/GenBank/DDBJ whole genome shotgun (WGS) entry which is preliminary data.</text>
</comment>